<name>A0A426XBE2_ENSVE</name>
<evidence type="ECO:0000259" key="2">
    <source>
        <dbReference type="Pfam" id="PF03732"/>
    </source>
</evidence>
<gene>
    <name evidence="3" type="ORF">B296_00046528</name>
</gene>
<dbReference type="Proteomes" id="UP000287651">
    <property type="component" value="Unassembled WGS sequence"/>
</dbReference>
<dbReference type="PANTHER" id="PTHR33223">
    <property type="entry name" value="CCHC-TYPE DOMAIN-CONTAINING PROTEIN"/>
    <property type="match status" value="1"/>
</dbReference>
<protein>
    <recommendedName>
        <fullName evidence="2">Retrotransposon gag domain-containing protein</fullName>
    </recommendedName>
</protein>
<comment type="caution">
    <text evidence="3">The sequence shown here is derived from an EMBL/GenBank/DDBJ whole genome shotgun (WGS) entry which is preliminary data.</text>
</comment>
<evidence type="ECO:0000313" key="4">
    <source>
        <dbReference type="Proteomes" id="UP000287651"/>
    </source>
</evidence>
<feature type="compositionally biased region" description="Basic and acidic residues" evidence="1">
    <location>
        <begin position="42"/>
        <end position="51"/>
    </location>
</feature>
<evidence type="ECO:0000313" key="3">
    <source>
        <dbReference type="EMBL" id="RRT36774.1"/>
    </source>
</evidence>
<feature type="region of interest" description="Disordered" evidence="1">
    <location>
        <begin position="75"/>
        <end position="101"/>
    </location>
</feature>
<sequence length="258" mass="29025">MLAGMVQAIIPYIPQLAQVLAHQRLDAPRQTLQQRVPQSTLTREEHHDNGVPRRLSNEVMAEILKATVIQPTSHSRNVVHIPSEPDAVSLDSTDSVREQPRQVNQRLDEVQREFVKLKEEVGETSKAHDPGAYDRSTDPSEHIATFRAQMALYDTSDALICCAFPTTLKGSARIWYSRLKPSSILSFYHLAKELELNFMVSSCPKPTVASLLSLAQGNDEPLAQFIDRFTVEVRRMPDAHPSLAIQAFLMGLRPSRFF</sequence>
<dbReference type="Pfam" id="PF03732">
    <property type="entry name" value="Retrotrans_gag"/>
    <property type="match status" value="1"/>
</dbReference>
<dbReference type="AlphaFoldDB" id="A0A426XBE2"/>
<organism evidence="3 4">
    <name type="scientific">Ensete ventricosum</name>
    <name type="common">Abyssinian banana</name>
    <name type="synonym">Musa ensete</name>
    <dbReference type="NCBI Taxonomy" id="4639"/>
    <lineage>
        <taxon>Eukaryota</taxon>
        <taxon>Viridiplantae</taxon>
        <taxon>Streptophyta</taxon>
        <taxon>Embryophyta</taxon>
        <taxon>Tracheophyta</taxon>
        <taxon>Spermatophyta</taxon>
        <taxon>Magnoliopsida</taxon>
        <taxon>Liliopsida</taxon>
        <taxon>Zingiberales</taxon>
        <taxon>Musaceae</taxon>
        <taxon>Ensete</taxon>
    </lineage>
</organism>
<accession>A0A426XBE2</accession>
<reference evidence="3 4" key="1">
    <citation type="journal article" date="2014" name="Agronomy (Basel)">
        <title>A Draft Genome Sequence for Ensete ventricosum, the Drought-Tolerant Tree Against Hunger.</title>
        <authorList>
            <person name="Harrison J."/>
            <person name="Moore K.A."/>
            <person name="Paszkiewicz K."/>
            <person name="Jones T."/>
            <person name="Grant M."/>
            <person name="Ambacheew D."/>
            <person name="Muzemil S."/>
            <person name="Studholme D.J."/>
        </authorList>
    </citation>
    <scope>NUCLEOTIDE SEQUENCE [LARGE SCALE GENOMIC DNA]</scope>
</reference>
<feature type="domain" description="Retrotransposon gag" evidence="2">
    <location>
        <begin position="163"/>
        <end position="254"/>
    </location>
</feature>
<evidence type="ECO:0000256" key="1">
    <source>
        <dbReference type="SAM" id="MobiDB-lite"/>
    </source>
</evidence>
<dbReference type="InterPro" id="IPR005162">
    <property type="entry name" value="Retrotrans_gag_dom"/>
</dbReference>
<feature type="region of interest" description="Disordered" evidence="1">
    <location>
        <begin position="33"/>
        <end position="56"/>
    </location>
</feature>
<dbReference type="EMBL" id="AMZH03023140">
    <property type="protein sequence ID" value="RRT36774.1"/>
    <property type="molecule type" value="Genomic_DNA"/>
</dbReference>
<dbReference type="PANTHER" id="PTHR33223:SF10">
    <property type="entry name" value="AMINOTRANSFERASE-LIKE PLANT MOBILE DOMAIN-CONTAINING PROTEIN"/>
    <property type="match status" value="1"/>
</dbReference>
<proteinExistence type="predicted"/>